<evidence type="ECO:0000256" key="4">
    <source>
        <dbReference type="ARBA" id="ARBA00022490"/>
    </source>
</evidence>
<dbReference type="STRING" id="988480.A0A075B0B7"/>
<dbReference type="HOGENOM" id="CLU_045343_0_0_1"/>
<keyword evidence="10" id="KW-0966">Cell projection</keyword>
<evidence type="ECO:0000256" key="12">
    <source>
        <dbReference type="SAM" id="MobiDB-lite"/>
    </source>
</evidence>
<feature type="coiled-coil region" evidence="11">
    <location>
        <begin position="268"/>
        <end position="457"/>
    </location>
</feature>
<evidence type="ECO:0000256" key="8">
    <source>
        <dbReference type="ARBA" id="ARBA00023069"/>
    </source>
</evidence>
<evidence type="ECO:0000256" key="7">
    <source>
        <dbReference type="ARBA" id="ARBA00023054"/>
    </source>
</evidence>
<feature type="domain" description="Growth arrest-specific protein 8" evidence="13">
    <location>
        <begin position="242"/>
        <end position="440"/>
    </location>
</feature>
<evidence type="ECO:0000313" key="14">
    <source>
        <dbReference type="EMBL" id="EPZ34234.1"/>
    </source>
</evidence>
<dbReference type="GO" id="GO:0031514">
    <property type="term" value="C:motile cilium"/>
    <property type="evidence" value="ECO:0007669"/>
    <property type="project" value="UniProtKB-SubCell"/>
</dbReference>
<evidence type="ECO:0000313" key="15">
    <source>
        <dbReference type="Proteomes" id="UP000030755"/>
    </source>
</evidence>
<dbReference type="AlphaFoldDB" id="A0A075B0B7"/>
<evidence type="ECO:0000256" key="3">
    <source>
        <dbReference type="ARBA" id="ARBA00009859"/>
    </source>
</evidence>
<keyword evidence="9" id="KW-0206">Cytoskeleton</keyword>
<feature type="coiled-coil region" evidence="11">
    <location>
        <begin position="148"/>
        <end position="189"/>
    </location>
</feature>
<comment type="similarity">
    <text evidence="3">Belongs to the DRC4 family.</text>
</comment>
<dbReference type="GO" id="GO:0031267">
    <property type="term" value="F:small GTPase binding"/>
    <property type="evidence" value="ECO:0007669"/>
    <property type="project" value="InterPro"/>
</dbReference>
<comment type="subcellular location">
    <subcellularLocation>
        <location evidence="1">Cell projection</location>
        <location evidence="1">Cilium</location>
        <location evidence="1">Flagellum</location>
    </subcellularLocation>
    <subcellularLocation>
        <location evidence="2">Cytoplasm</location>
        <location evidence="2">Cytoskeleton</location>
    </subcellularLocation>
</comment>
<protein>
    <submittedName>
        <fullName evidence="14">Growth arrest-specific protein 8 domain-containing protein</fullName>
    </submittedName>
</protein>
<dbReference type="PANTHER" id="PTHR31543:SF0">
    <property type="entry name" value="DYNEIN REGULATORY COMPLEX SUBUNIT 4"/>
    <property type="match status" value="1"/>
</dbReference>
<sequence>MWHGSLAQLSSKKSSAKSKASAGSKKGSAGSKKGASAGKEVASTGPTIEEMQQKLEAMKLEVEAEKAERNYFQLERDKIASFWEIAKNEADSLKAEVRNKDKELEELEDKHQVEIKVYKQKVKHLLYEYQNNVTHLQHESEQALQLDHDEAVERENDLKKDKKALKLELKELELANEAIIRDLKDKHDQEITKLRQDFERRLKEMGSKYEKRMKVLREDLELRRKNEIHEIEERKNTQINTLMKNHEKAFADIKNYYNDITLNNLALINSLKEQVEDMKKKEEKNEKLMAEITTENKRLSEPLQKALEEGDTLKKKLEQYDKDKNSLAMSKARLKSLEEQMKQINWEYEVLKQKNDLLTNERDNMKAKFAQVAHEAQQKAGMKSAVLEKKMDALVEQLEKKEIQLSEILRASNLDQGALATVNRKLEEVLEGKNNTIRDLQNELARLAKAYNEMVLIVEAKFTEYSIPSDDLHLKAYISKNNHTKNLDKNTASFITSTRSFIATQ</sequence>
<evidence type="ECO:0000256" key="5">
    <source>
        <dbReference type="ARBA" id="ARBA00022701"/>
    </source>
</evidence>
<evidence type="ECO:0000256" key="9">
    <source>
        <dbReference type="ARBA" id="ARBA00023212"/>
    </source>
</evidence>
<organism evidence="14 15">
    <name type="scientific">Rozella allomycis (strain CSF55)</name>
    <dbReference type="NCBI Taxonomy" id="988480"/>
    <lineage>
        <taxon>Eukaryota</taxon>
        <taxon>Fungi</taxon>
        <taxon>Fungi incertae sedis</taxon>
        <taxon>Cryptomycota</taxon>
        <taxon>Cryptomycota incertae sedis</taxon>
        <taxon>Rozella</taxon>
    </lineage>
</organism>
<evidence type="ECO:0000256" key="2">
    <source>
        <dbReference type="ARBA" id="ARBA00004245"/>
    </source>
</evidence>
<dbReference type="GO" id="GO:0048870">
    <property type="term" value="P:cell motility"/>
    <property type="evidence" value="ECO:0007669"/>
    <property type="project" value="InterPro"/>
</dbReference>
<proteinExistence type="inferred from homology"/>
<dbReference type="Proteomes" id="UP000030755">
    <property type="component" value="Unassembled WGS sequence"/>
</dbReference>
<dbReference type="EMBL" id="KE560971">
    <property type="protein sequence ID" value="EPZ34234.1"/>
    <property type="molecule type" value="Genomic_DNA"/>
</dbReference>
<keyword evidence="6" id="KW-0282">Flagellum</keyword>
<evidence type="ECO:0000256" key="6">
    <source>
        <dbReference type="ARBA" id="ARBA00022846"/>
    </source>
</evidence>
<evidence type="ECO:0000256" key="1">
    <source>
        <dbReference type="ARBA" id="ARBA00004230"/>
    </source>
</evidence>
<keyword evidence="7 11" id="KW-0175">Coiled coil</keyword>
<evidence type="ECO:0000259" key="13">
    <source>
        <dbReference type="Pfam" id="PF13851"/>
    </source>
</evidence>
<accession>A0A075B0B7</accession>
<gene>
    <name evidence="14" type="ORF">O9G_001847</name>
</gene>
<name>A0A075B0B7_ROZAC</name>
<dbReference type="OrthoDB" id="767661at2759"/>
<evidence type="ECO:0000256" key="10">
    <source>
        <dbReference type="ARBA" id="ARBA00023273"/>
    </source>
</evidence>
<dbReference type="PANTHER" id="PTHR31543">
    <property type="entry name" value="DYNEIN REGULATORY COMPLEX SUBUNIT 4"/>
    <property type="match status" value="1"/>
</dbReference>
<dbReference type="GO" id="GO:0005874">
    <property type="term" value="C:microtubule"/>
    <property type="evidence" value="ECO:0007669"/>
    <property type="project" value="UniProtKB-KW"/>
</dbReference>
<keyword evidence="5" id="KW-0493">Microtubule</keyword>
<dbReference type="OMA" id="MKHLQYE"/>
<dbReference type="Pfam" id="PF13851">
    <property type="entry name" value="GAS"/>
    <property type="match status" value="1"/>
</dbReference>
<dbReference type="InterPro" id="IPR025593">
    <property type="entry name" value="GAS8_dom"/>
</dbReference>
<keyword evidence="4" id="KW-0963">Cytoplasm</keyword>
<evidence type="ECO:0000256" key="11">
    <source>
        <dbReference type="SAM" id="Coils"/>
    </source>
</evidence>
<feature type="region of interest" description="Disordered" evidence="12">
    <location>
        <begin position="1"/>
        <end position="50"/>
    </location>
</feature>
<feature type="compositionally biased region" description="Low complexity" evidence="12">
    <location>
        <begin position="10"/>
        <end position="39"/>
    </location>
</feature>
<keyword evidence="8" id="KW-0969">Cilium</keyword>
<dbReference type="InterPro" id="IPR039308">
    <property type="entry name" value="GAS8"/>
</dbReference>
<dbReference type="GO" id="GO:0005794">
    <property type="term" value="C:Golgi apparatus"/>
    <property type="evidence" value="ECO:0007669"/>
    <property type="project" value="TreeGrafter"/>
</dbReference>
<reference evidence="14 15" key="1">
    <citation type="journal article" date="2013" name="Curr. Biol.">
        <title>Shared signatures of parasitism and phylogenomics unite Cryptomycota and microsporidia.</title>
        <authorList>
            <person name="James T.Y."/>
            <person name="Pelin A."/>
            <person name="Bonen L."/>
            <person name="Ahrendt S."/>
            <person name="Sain D."/>
            <person name="Corradi N."/>
            <person name="Stajich J.E."/>
        </authorList>
    </citation>
    <scope>NUCLEOTIDE SEQUENCE [LARGE SCALE GENOMIC DNA]</scope>
    <source>
        <strain evidence="14 15">CSF55</strain>
    </source>
</reference>
<keyword evidence="15" id="KW-1185">Reference proteome</keyword>
<dbReference type="GO" id="GO:0008017">
    <property type="term" value="F:microtubule binding"/>
    <property type="evidence" value="ECO:0007669"/>
    <property type="project" value="InterPro"/>
</dbReference>